<dbReference type="PROSITE" id="PS50893">
    <property type="entry name" value="ABC_TRANSPORTER_2"/>
    <property type="match status" value="1"/>
</dbReference>
<evidence type="ECO:0000313" key="12">
    <source>
        <dbReference type="EMBL" id="CAB5054428.1"/>
    </source>
</evidence>
<feature type="transmembrane region" description="Helical" evidence="7">
    <location>
        <begin position="32"/>
        <end position="52"/>
    </location>
</feature>
<dbReference type="GO" id="GO:0016020">
    <property type="term" value="C:membrane"/>
    <property type="evidence" value="ECO:0007669"/>
    <property type="project" value="UniProtKB-SubCell"/>
</dbReference>
<feature type="transmembrane region" description="Helical" evidence="7">
    <location>
        <begin position="261"/>
        <end position="279"/>
    </location>
</feature>
<dbReference type="NCBIfam" id="TIGR02868">
    <property type="entry name" value="CydC"/>
    <property type="match status" value="1"/>
</dbReference>
<dbReference type="InterPro" id="IPR027417">
    <property type="entry name" value="P-loop_NTPase"/>
</dbReference>
<protein>
    <submittedName>
        <fullName evidence="10">Unannotated protein</fullName>
    </submittedName>
</protein>
<dbReference type="InterPro" id="IPR036640">
    <property type="entry name" value="ABC1_TM_sf"/>
</dbReference>
<keyword evidence="3" id="KW-0547">Nucleotide-binding</keyword>
<dbReference type="SMART" id="SM00382">
    <property type="entry name" value="AAA"/>
    <property type="match status" value="1"/>
</dbReference>
<dbReference type="GO" id="GO:0016887">
    <property type="term" value="F:ATP hydrolysis activity"/>
    <property type="evidence" value="ECO:0007669"/>
    <property type="project" value="InterPro"/>
</dbReference>
<dbReference type="EMBL" id="CAFBQN010000011">
    <property type="protein sequence ID" value="CAB5054428.1"/>
    <property type="molecule type" value="Genomic_DNA"/>
</dbReference>
<keyword evidence="6 7" id="KW-0472">Membrane</keyword>
<evidence type="ECO:0000256" key="7">
    <source>
        <dbReference type="SAM" id="Phobius"/>
    </source>
</evidence>
<evidence type="ECO:0000259" key="8">
    <source>
        <dbReference type="PROSITE" id="PS50893"/>
    </source>
</evidence>
<dbReference type="InterPro" id="IPR017871">
    <property type="entry name" value="ABC_transporter-like_CS"/>
</dbReference>
<proteinExistence type="predicted"/>
<evidence type="ECO:0000313" key="10">
    <source>
        <dbReference type="EMBL" id="CAB4746091.1"/>
    </source>
</evidence>
<dbReference type="InterPro" id="IPR003593">
    <property type="entry name" value="AAA+_ATPase"/>
</dbReference>
<evidence type="ECO:0000256" key="6">
    <source>
        <dbReference type="ARBA" id="ARBA00023136"/>
    </source>
</evidence>
<evidence type="ECO:0000256" key="2">
    <source>
        <dbReference type="ARBA" id="ARBA00022692"/>
    </source>
</evidence>
<feature type="domain" description="ABC transmembrane type-1" evidence="9">
    <location>
        <begin position="7"/>
        <end position="266"/>
    </location>
</feature>
<reference evidence="10" key="1">
    <citation type="submission" date="2020-05" db="EMBL/GenBank/DDBJ databases">
        <authorList>
            <person name="Chiriac C."/>
            <person name="Salcher M."/>
            <person name="Ghai R."/>
            <person name="Kavagutti S V."/>
        </authorList>
    </citation>
    <scope>NUCLEOTIDE SEQUENCE</scope>
</reference>
<feature type="domain" description="ABC transporter" evidence="8">
    <location>
        <begin position="309"/>
        <end position="519"/>
    </location>
</feature>
<dbReference type="InterPro" id="IPR039421">
    <property type="entry name" value="Type_1_exporter"/>
</dbReference>
<gene>
    <name evidence="10" type="ORF">UFOPK2837_00311</name>
    <name evidence="11" type="ORF">UFOPK4065_00419</name>
    <name evidence="12" type="ORF">UFOPK4319_00315</name>
</gene>
<dbReference type="InterPro" id="IPR003439">
    <property type="entry name" value="ABC_transporter-like_ATP-bd"/>
</dbReference>
<dbReference type="GO" id="GO:0034040">
    <property type="term" value="F:ATPase-coupled lipid transmembrane transporter activity"/>
    <property type="evidence" value="ECO:0007669"/>
    <property type="project" value="TreeGrafter"/>
</dbReference>
<dbReference type="Pfam" id="PF00664">
    <property type="entry name" value="ABC_membrane"/>
    <property type="match status" value="1"/>
</dbReference>
<dbReference type="Gene3D" id="1.20.1560.10">
    <property type="entry name" value="ABC transporter type 1, transmembrane domain"/>
    <property type="match status" value="1"/>
</dbReference>
<dbReference type="GO" id="GO:0034775">
    <property type="term" value="P:glutathione transmembrane transport"/>
    <property type="evidence" value="ECO:0007669"/>
    <property type="project" value="InterPro"/>
</dbReference>
<dbReference type="PANTHER" id="PTHR24221">
    <property type="entry name" value="ATP-BINDING CASSETTE SUB-FAMILY B"/>
    <property type="match status" value="1"/>
</dbReference>
<dbReference type="PANTHER" id="PTHR24221:SF653">
    <property type="entry name" value="TRANSPORT ATP-BINDING PROTEIN CYDC"/>
    <property type="match status" value="1"/>
</dbReference>
<dbReference type="EMBL" id="CAFBPE010000019">
    <property type="protein sequence ID" value="CAB5002883.1"/>
    <property type="molecule type" value="Genomic_DNA"/>
</dbReference>
<evidence type="ECO:0000256" key="5">
    <source>
        <dbReference type="ARBA" id="ARBA00022989"/>
    </source>
</evidence>
<dbReference type="SUPFAM" id="SSF90123">
    <property type="entry name" value="ABC transporter transmembrane region"/>
    <property type="match status" value="1"/>
</dbReference>
<dbReference type="InterPro" id="IPR014223">
    <property type="entry name" value="ABC_CydC/D"/>
</dbReference>
<evidence type="ECO:0000256" key="4">
    <source>
        <dbReference type="ARBA" id="ARBA00022840"/>
    </source>
</evidence>
<feature type="transmembrane region" description="Helical" evidence="7">
    <location>
        <begin position="230"/>
        <end position="249"/>
    </location>
</feature>
<evidence type="ECO:0000256" key="3">
    <source>
        <dbReference type="ARBA" id="ARBA00022741"/>
    </source>
</evidence>
<dbReference type="Gene3D" id="3.40.50.300">
    <property type="entry name" value="P-loop containing nucleotide triphosphate hydrolases"/>
    <property type="match status" value="1"/>
</dbReference>
<sequence>MMLFAYLLGAFAFIGGIGLTISSGWLITMASMHPPILTLSVAIVLVRFFGIFRSVARYSERLISHKAVFGRLTALRVRIYQSLVSSSIAVARTFNSGTSVKTIVDDVERAQEYELRVKLPSSSAIISLFAGVALGFWIRPQTLFLSIPASALLLFIYPALIARKSQVIARSIEKSENAYTQILEGSIHGVTEALIYGYLADNLAQARAAEDSIRHQEEDLLKVTWRFSSLANFTIALSVVGFSWLALVLNNHHPIPAVQTTMLIFLPLVIFEAITAWYPNLFAAGKMLMSAQSVRELIKIKADAGSQNVFDEEITRICADNVSVWWDQPFMKPTSFELHTGELLVIRGASGSGKSTLAMGLLGLLPYEGSLTINYQERSSFSDVSGRIVGTVQRSHIFNTTVRENLRIANQDATDAQILHVLHLVELDQLLSEFDNGLDTLIGDFGRIISGGEAKRLAIARVLLAEAEIYILDEPTEHLDFELAMRLERVITTHLAKKIAIVITHSGWEKANKTLTMER</sequence>
<keyword evidence="4" id="KW-0067">ATP-binding</keyword>
<dbReference type="InterPro" id="IPR011527">
    <property type="entry name" value="ABC1_TM_dom"/>
</dbReference>
<dbReference type="GO" id="GO:0045454">
    <property type="term" value="P:cell redox homeostasis"/>
    <property type="evidence" value="ECO:0007669"/>
    <property type="project" value="InterPro"/>
</dbReference>
<comment type="subcellular location">
    <subcellularLocation>
        <location evidence="1">Membrane</location>
        <topology evidence="1">Multi-pass membrane protein</topology>
    </subcellularLocation>
</comment>
<dbReference type="SUPFAM" id="SSF52540">
    <property type="entry name" value="P-loop containing nucleoside triphosphate hydrolases"/>
    <property type="match status" value="1"/>
</dbReference>
<accession>A0A6J6TF73</accession>
<dbReference type="GO" id="GO:0005524">
    <property type="term" value="F:ATP binding"/>
    <property type="evidence" value="ECO:0007669"/>
    <property type="project" value="UniProtKB-KW"/>
</dbReference>
<evidence type="ECO:0000256" key="1">
    <source>
        <dbReference type="ARBA" id="ARBA00004141"/>
    </source>
</evidence>
<dbReference type="EMBL" id="CAEZZF010000013">
    <property type="protein sequence ID" value="CAB4746091.1"/>
    <property type="molecule type" value="Genomic_DNA"/>
</dbReference>
<organism evidence="10">
    <name type="scientific">freshwater metagenome</name>
    <dbReference type="NCBI Taxonomy" id="449393"/>
    <lineage>
        <taxon>unclassified sequences</taxon>
        <taxon>metagenomes</taxon>
        <taxon>ecological metagenomes</taxon>
    </lineage>
</organism>
<keyword evidence="5 7" id="KW-1133">Transmembrane helix</keyword>
<dbReference type="AlphaFoldDB" id="A0A6J6TF73"/>
<keyword evidence="2 7" id="KW-0812">Transmembrane</keyword>
<dbReference type="PROSITE" id="PS00211">
    <property type="entry name" value="ABC_TRANSPORTER_1"/>
    <property type="match status" value="1"/>
</dbReference>
<evidence type="ECO:0000259" key="9">
    <source>
        <dbReference type="PROSITE" id="PS50929"/>
    </source>
</evidence>
<evidence type="ECO:0000313" key="11">
    <source>
        <dbReference type="EMBL" id="CAB5002883.1"/>
    </source>
</evidence>
<dbReference type="GO" id="GO:0140359">
    <property type="term" value="F:ABC-type transporter activity"/>
    <property type="evidence" value="ECO:0007669"/>
    <property type="project" value="InterPro"/>
</dbReference>
<dbReference type="PROSITE" id="PS50929">
    <property type="entry name" value="ABC_TM1F"/>
    <property type="match status" value="1"/>
</dbReference>
<dbReference type="Pfam" id="PF00005">
    <property type="entry name" value="ABC_tran"/>
    <property type="match status" value="1"/>
</dbReference>
<feature type="transmembrane region" description="Helical" evidence="7">
    <location>
        <begin position="119"/>
        <end position="138"/>
    </location>
</feature>
<feature type="transmembrane region" description="Helical" evidence="7">
    <location>
        <begin position="144"/>
        <end position="162"/>
    </location>
</feature>
<name>A0A6J6TF73_9ZZZZ</name>